<evidence type="ECO:0000256" key="1">
    <source>
        <dbReference type="ARBA" id="ARBA00022737"/>
    </source>
</evidence>
<feature type="non-terminal residue" evidence="3">
    <location>
        <position position="246"/>
    </location>
</feature>
<evidence type="ECO:0000256" key="2">
    <source>
        <dbReference type="ARBA" id="ARBA00023043"/>
    </source>
</evidence>
<dbReference type="InterPro" id="IPR002110">
    <property type="entry name" value="Ankyrin_rpt"/>
</dbReference>
<sequence>MQKFFSRNKDADRLILERLNDRDLLTTCSVGKYALELCNEDFFKKRLFEKYPDSVGCKNIESWKQCYLSTVFYVSKMKEESNFEFKTGDPKEYYDILHNNLRSDIFFERVGEINAKDLYEIYSKDSSVVYTAHTMKGAAKNNHKDFIEYLIKEGKSYKNNLLNLGLEGATKSNNIELIDFFIDKGANDFNNPLLISSKKGNIKLVDFFIDKGANDLNQAMAQAAKENQKEMVDHLIQKGADDFKLG</sequence>
<dbReference type="Gene3D" id="1.25.40.20">
    <property type="entry name" value="Ankyrin repeat-containing domain"/>
    <property type="match status" value="1"/>
</dbReference>
<comment type="caution">
    <text evidence="3">The sequence shown here is derived from an EMBL/GenBank/DDBJ whole genome shotgun (WGS) entry which is preliminary data.</text>
</comment>
<gene>
    <name evidence="3" type="ORF">S01H4_46471</name>
</gene>
<keyword evidence="1" id="KW-0677">Repeat</keyword>
<organism evidence="3">
    <name type="scientific">marine sediment metagenome</name>
    <dbReference type="NCBI Taxonomy" id="412755"/>
    <lineage>
        <taxon>unclassified sequences</taxon>
        <taxon>metagenomes</taxon>
        <taxon>ecological metagenomes</taxon>
    </lineage>
</organism>
<proteinExistence type="predicted"/>
<dbReference type="InterPro" id="IPR036770">
    <property type="entry name" value="Ankyrin_rpt-contain_sf"/>
</dbReference>
<name>X1D551_9ZZZZ</name>
<protein>
    <submittedName>
        <fullName evidence="3">Uncharacterized protein</fullName>
    </submittedName>
</protein>
<keyword evidence="2" id="KW-0040">ANK repeat</keyword>
<dbReference type="PANTHER" id="PTHR24188:SF29">
    <property type="entry name" value="GH09064P"/>
    <property type="match status" value="1"/>
</dbReference>
<reference evidence="3" key="1">
    <citation type="journal article" date="2014" name="Front. Microbiol.">
        <title>High frequency of phylogenetically diverse reductive dehalogenase-homologous genes in deep subseafloor sedimentary metagenomes.</title>
        <authorList>
            <person name="Kawai M."/>
            <person name="Futagami T."/>
            <person name="Toyoda A."/>
            <person name="Takaki Y."/>
            <person name="Nishi S."/>
            <person name="Hori S."/>
            <person name="Arai W."/>
            <person name="Tsubouchi T."/>
            <person name="Morono Y."/>
            <person name="Uchiyama I."/>
            <person name="Ito T."/>
            <person name="Fujiyama A."/>
            <person name="Inagaki F."/>
            <person name="Takami H."/>
        </authorList>
    </citation>
    <scope>NUCLEOTIDE SEQUENCE</scope>
    <source>
        <strain evidence="3">Expedition CK06-06</strain>
    </source>
</reference>
<dbReference type="SMART" id="SM00248">
    <property type="entry name" value="ANK"/>
    <property type="match status" value="3"/>
</dbReference>
<evidence type="ECO:0000313" key="3">
    <source>
        <dbReference type="EMBL" id="GAG91576.1"/>
    </source>
</evidence>
<dbReference type="PANTHER" id="PTHR24188">
    <property type="entry name" value="ANKYRIN REPEAT PROTEIN"/>
    <property type="match status" value="1"/>
</dbReference>
<accession>X1D551</accession>
<dbReference type="EMBL" id="BART01025971">
    <property type="protein sequence ID" value="GAG91576.1"/>
    <property type="molecule type" value="Genomic_DNA"/>
</dbReference>
<dbReference type="Pfam" id="PF12796">
    <property type="entry name" value="Ank_2"/>
    <property type="match status" value="1"/>
</dbReference>
<dbReference type="SUPFAM" id="SSF48403">
    <property type="entry name" value="Ankyrin repeat"/>
    <property type="match status" value="1"/>
</dbReference>
<dbReference type="AlphaFoldDB" id="X1D551"/>